<evidence type="ECO:0000313" key="3">
    <source>
        <dbReference type="Proteomes" id="UP000016933"/>
    </source>
</evidence>
<protein>
    <recommendedName>
        <fullName evidence="4">ASST-domain-containing protein</fullName>
    </recommendedName>
</protein>
<dbReference type="eggNOG" id="ENOG502QPU9">
    <property type="taxonomic scope" value="Eukaryota"/>
</dbReference>
<organism evidence="2 3">
    <name type="scientific">Dothistroma septosporum (strain NZE10 / CBS 128990)</name>
    <name type="common">Red band needle blight fungus</name>
    <name type="synonym">Mycosphaerella pini</name>
    <dbReference type="NCBI Taxonomy" id="675120"/>
    <lineage>
        <taxon>Eukaryota</taxon>
        <taxon>Fungi</taxon>
        <taxon>Dikarya</taxon>
        <taxon>Ascomycota</taxon>
        <taxon>Pezizomycotina</taxon>
        <taxon>Dothideomycetes</taxon>
        <taxon>Dothideomycetidae</taxon>
        <taxon>Mycosphaerellales</taxon>
        <taxon>Mycosphaerellaceae</taxon>
        <taxon>Dothistroma</taxon>
    </lineage>
</organism>
<accession>N1PH77</accession>
<dbReference type="AlphaFoldDB" id="N1PH77"/>
<dbReference type="PANTHER" id="PTHR35340:SF5">
    <property type="entry name" value="ASST-DOMAIN-CONTAINING PROTEIN"/>
    <property type="match status" value="1"/>
</dbReference>
<name>N1PH77_DOTSN</name>
<dbReference type="Proteomes" id="UP000016933">
    <property type="component" value="Unassembled WGS sequence"/>
</dbReference>
<keyword evidence="1" id="KW-0812">Transmembrane</keyword>
<keyword evidence="3" id="KW-1185">Reference proteome</keyword>
<keyword evidence="1" id="KW-0472">Membrane</keyword>
<reference evidence="2 3" key="2">
    <citation type="journal article" date="2012" name="PLoS Pathog.">
        <title>Diverse lifestyles and strategies of plant pathogenesis encoded in the genomes of eighteen Dothideomycetes fungi.</title>
        <authorList>
            <person name="Ohm R.A."/>
            <person name="Feau N."/>
            <person name="Henrissat B."/>
            <person name="Schoch C.L."/>
            <person name="Horwitz B.A."/>
            <person name="Barry K.W."/>
            <person name="Condon B.J."/>
            <person name="Copeland A.C."/>
            <person name="Dhillon B."/>
            <person name="Glaser F."/>
            <person name="Hesse C.N."/>
            <person name="Kosti I."/>
            <person name="LaButti K."/>
            <person name="Lindquist E.A."/>
            <person name="Lucas S."/>
            <person name="Salamov A.A."/>
            <person name="Bradshaw R.E."/>
            <person name="Ciuffetti L."/>
            <person name="Hamelin R.C."/>
            <person name="Kema G.H.J."/>
            <person name="Lawrence C."/>
            <person name="Scott J.A."/>
            <person name="Spatafora J.W."/>
            <person name="Turgeon B.G."/>
            <person name="de Wit P.J.G.M."/>
            <person name="Zhong S."/>
            <person name="Goodwin S.B."/>
            <person name="Grigoriev I.V."/>
        </authorList>
    </citation>
    <scope>NUCLEOTIDE SEQUENCE [LARGE SCALE GENOMIC DNA]</scope>
    <source>
        <strain evidence="3">NZE10 / CBS 128990</strain>
    </source>
</reference>
<dbReference type="OrthoDB" id="5427350at2759"/>
<evidence type="ECO:0008006" key="4">
    <source>
        <dbReference type="Google" id="ProtNLM"/>
    </source>
</evidence>
<feature type="transmembrane region" description="Helical" evidence="1">
    <location>
        <begin position="882"/>
        <end position="903"/>
    </location>
</feature>
<dbReference type="EMBL" id="KB446542">
    <property type="protein sequence ID" value="EME41494.1"/>
    <property type="molecule type" value="Genomic_DNA"/>
</dbReference>
<dbReference type="InterPro" id="IPR053143">
    <property type="entry name" value="Arylsulfate_ST"/>
</dbReference>
<dbReference type="HOGENOM" id="CLU_306949_0_0_1"/>
<keyword evidence="1" id="KW-1133">Transmembrane helix</keyword>
<dbReference type="InterPro" id="IPR039535">
    <property type="entry name" value="ASST-like"/>
</dbReference>
<dbReference type="STRING" id="675120.N1PH77"/>
<dbReference type="PANTHER" id="PTHR35340">
    <property type="entry name" value="PQQ ENZYME REPEAT PROTEIN-RELATED"/>
    <property type="match status" value="1"/>
</dbReference>
<gene>
    <name evidence="2" type="ORF">DOTSEDRAFT_36883</name>
</gene>
<proteinExistence type="predicted"/>
<dbReference type="Pfam" id="PF14269">
    <property type="entry name" value="Arylsulfotran_2"/>
    <property type="match status" value="1"/>
</dbReference>
<evidence type="ECO:0000256" key="1">
    <source>
        <dbReference type="SAM" id="Phobius"/>
    </source>
</evidence>
<evidence type="ECO:0000313" key="2">
    <source>
        <dbReference type="EMBL" id="EME41494.1"/>
    </source>
</evidence>
<reference evidence="3" key="1">
    <citation type="journal article" date="2012" name="PLoS Genet.">
        <title>The genomes of the fungal plant pathogens Cladosporium fulvum and Dothistroma septosporum reveal adaptation to different hosts and lifestyles but also signatures of common ancestry.</title>
        <authorList>
            <person name="de Wit P.J.G.M."/>
            <person name="van der Burgt A."/>
            <person name="Oekmen B."/>
            <person name="Stergiopoulos I."/>
            <person name="Abd-Elsalam K.A."/>
            <person name="Aerts A.L."/>
            <person name="Bahkali A.H."/>
            <person name="Beenen H.G."/>
            <person name="Chettri P."/>
            <person name="Cox M.P."/>
            <person name="Datema E."/>
            <person name="de Vries R.P."/>
            <person name="Dhillon B."/>
            <person name="Ganley A.R."/>
            <person name="Griffiths S.A."/>
            <person name="Guo Y."/>
            <person name="Hamelin R.C."/>
            <person name="Henrissat B."/>
            <person name="Kabir M.S."/>
            <person name="Jashni M.K."/>
            <person name="Kema G."/>
            <person name="Klaubauf S."/>
            <person name="Lapidus A."/>
            <person name="Levasseur A."/>
            <person name="Lindquist E."/>
            <person name="Mehrabi R."/>
            <person name="Ohm R.A."/>
            <person name="Owen T.J."/>
            <person name="Salamov A."/>
            <person name="Schwelm A."/>
            <person name="Schijlen E."/>
            <person name="Sun H."/>
            <person name="van den Burg H.A."/>
            <person name="van Ham R.C.H.J."/>
            <person name="Zhang S."/>
            <person name="Goodwin S.B."/>
            <person name="Grigoriev I.V."/>
            <person name="Collemare J."/>
            <person name="Bradshaw R.E."/>
        </authorList>
    </citation>
    <scope>NUCLEOTIDE SEQUENCE [LARGE SCALE GENOMIC DNA]</scope>
    <source>
        <strain evidence="3">NZE10 / CBS 128990</strain>
    </source>
</reference>
<sequence>MPGSSKGQWLGACPSISSNWAVNQAGELDIADIIGINHGLVPVSGTSIFMDTAATTKVVKAANRRKLQFHAAGIGGGTAHSQLAYIAAQPSRLPHSHRQGSTISYLNLTSPVASTLPTTNTSRLRTVVFWTILGTSFLAELSGIWPIEEFRRDDLLSSSGRAFAVSLGRTSLSFLLTLRSQQTVVNQHRGHRFCRVKCGKQDEGITKHMPAQRCDATRCRTTSHVRLRTIMRESSAAGHAVLAATSQLGPLTLSPSHPLTLLAGPPWTRRRHHYIACTTVGGLSEIYSCWRLPTADSPCAAPASISRAVDIANPAAHPSSPSLATAWKPLPRAPFPASRMGLRWFLHTALRRPAWPSTMPLALAFIIPSLDPTFFDWGVYGLYPTQQYSSFNLSGPQAKQIRWHDKCDQGHILLTPNGPSVARPGPMILDSRGDLIWMSDDFGATSNLKVQQYKGEDYLTLWSGDKAATSGKGLYFMLDSTYQVVRMITAVGDDLFGDLHEFKITPQGTGLLTVYTATKADLRGMGHGRAADGWIVDNLFQEIDIETGELLFQWRASDHFDPVETYMTNPFGGYWESIPFDFYHLNSVDKDSRGNYLISSRHFHHIVCVSPVGETLWILGGRDNQFQDLSNGKATDFKWQHDARWYSEEAGIITLFDNQKAGPLHKDASHSRVLFLQLDIPNKTAKLVHELSSLQGILASSQGSVQTLPDSDQQVFVGWGSAAAFSEYTAEGDLICETHLGASWFYRFERIKSYRTTKALNWHGTPIAPPQLVIDDDALYVSWNGATEVAFWSLEVSFEDRVVKSEDPRRVDEPPVKVSEESFESIDVISKVGFEGLFDLPNLPSAEKQSARYRVVALDKDHQVLRYSNTISQADVVSESSYLWILFQLCLVIGILCGIRIAFKWYRSGQSFRSYANSQRNYSAIPAWMDLASATDWKRTNFRSRSSLYEWAQLRWKAATFTPG</sequence>